<protein>
    <submittedName>
        <fullName evidence="2">Uncharacterized protein</fullName>
    </submittedName>
</protein>
<keyword evidence="3" id="KW-1185">Reference proteome</keyword>
<evidence type="ECO:0000256" key="1">
    <source>
        <dbReference type="SAM" id="SignalP"/>
    </source>
</evidence>
<dbReference type="AlphaFoldDB" id="A0A061DHJ9"/>
<keyword evidence="1" id="KW-0732">Signal</keyword>
<accession>A0A061DHJ9</accession>
<name>A0A061DHJ9_THECC</name>
<organism evidence="2 3">
    <name type="scientific">Theobroma cacao</name>
    <name type="common">Cacao</name>
    <name type="synonym">Cocoa</name>
    <dbReference type="NCBI Taxonomy" id="3641"/>
    <lineage>
        <taxon>Eukaryota</taxon>
        <taxon>Viridiplantae</taxon>
        <taxon>Streptophyta</taxon>
        <taxon>Embryophyta</taxon>
        <taxon>Tracheophyta</taxon>
        <taxon>Spermatophyta</taxon>
        <taxon>Magnoliopsida</taxon>
        <taxon>eudicotyledons</taxon>
        <taxon>Gunneridae</taxon>
        <taxon>Pentapetalae</taxon>
        <taxon>rosids</taxon>
        <taxon>malvids</taxon>
        <taxon>Malvales</taxon>
        <taxon>Malvaceae</taxon>
        <taxon>Byttnerioideae</taxon>
        <taxon>Theobroma</taxon>
    </lineage>
</organism>
<dbReference type="HOGENOM" id="CLU_2745117_0_0_1"/>
<proteinExistence type="predicted"/>
<reference evidence="2 3" key="1">
    <citation type="journal article" date="2013" name="Genome Biol.">
        <title>The genome sequence of the most widely cultivated cacao type and its use to identify candidate genes regulating pod color.</title>
        <authorList>
            <person name="Motamayor J.C."/>
            <person name="Mockaitis K."/>
            <person name="Schmutz J."/>
            <person name="Haiminen N."/>
            <person name="Iii D.L."/>
            <person name="Cornejo O."/>
            <person name="Findley S.D."/>
            <person name="Zheng P."/>
            <person name="Utro F."/>
            <person name="Royaert S."/>
            <person name="Saski C."/>
            <person name="Jenkins J."/>
            <person name="Podicheti R."/>
            <person name="Zhao M."/>
            <person name="Scheffler B.E."/>
            <person name="Stack J.C."/>
            <person name="Feltus F.A."/>
            <person name="Mustiga G.M."/>
            <person name="Amores F."/>
            <person name="Phillips W."/>
            <person name="Marelli J.P."/>
            <person name="May G.D."/>
            <person name="Shapiro H."/>
            <person name="Ma J."/>
            <person name="Bustamante C.D."/>
            <person name="Schnell R.J."/>
            <person name="Main D."/>
            <person name="Gilbert D."/>
            <person name="Parida L."/>
            <person name="Kuhn D.N."/>
        </authorList>
    </citation>
    <scope>NUCLEOTIDE SEQUENCE [LARGE SCALE GENOMIC DNA]</scope>
    <source>
        <strain evidence="3">cv. Matina 1-6</strain>
    </source>
</reference>
<dbReference type="Gramene" id="EOX91241">
    <property type="protein sequence ID" value="EOX91241"/>
    <property type="gene ID" value="TCM_000487"/>
</dbReference>
<dbReference type="Proteomes" id="UP000026915">
    <property type="component" value="Chromosome 1"/>
</dbReference>
<dbReference type="InParanoid" id="A0A061DHJ9"/>
<dbReference type="EMBL" id="CM001879">
    <property type="protein sequence ID" value="EOX91241.1"/>
    <property type="molecule type" value="Genomic_DNA"/>
</dbReference>
<evidence type="ECO:0000313" key="2">
    <source>
        <dbReference type="EMBL" id="EOX91241.1"/>
    </source>
</evidence>
<feature type="chain" id="PRO_5001596366" evidence="1">
    <location>
        <begin position="28"/>
        <end position="71"/>
    </location>
</feature>
<evidence type="ECO:0000313" key="3">
    <source>
        <dbReference type="Proteomes" id="UP000026915"/>
    </source>
</evidence>
<gene>
    <name evidence="2" type="ORF">TCM_000487</name>
</gene>
<feature type="signal peptide" evidence="1">
    <location>
        <begin position="1"/>
        <end position="27"/>
    </location>
</feature>
<sequence length="71" mass="8212">MTLQCSFGLLSSVTIWISLEFNIGCWSEYCSLPSHPRIGKRIKAGCGQVTFKPVHCCCKRYFRRQKLKGRR</sequence>